<evidence type="ECO:0000313" key="1">
    <source>
        <dbReference type="EMBL" id="CEG41613.1"/>
    </source>
</evidence>
<proteinExistence type="predicted"/>
<evidence type="ECO:0000313" key="2">
    <source>
        <dbReference type="Proteomes" id="UP000054928"/>
    </source>
</evidence>
<dbReference type="Proteomes" id="UP000054928">
    <property type="component" value="Unassembled WGS sequence"/>
</dbReference>
<keyword evidence="2" id="KW-1185">Reference proteome</keyword>
<dbReference type="RefSeq" id="XP_024577982.1">
    <property type="nucleotide sequence ID" value="XM_024727401.1"/>
</dbReference>
<sequence>MDALLRQYDYKMWCQITAKSDYEVLEALPFSPNIEAKEVGIPQPTATGRWEYGGRQHEYLTKN</sequence>
<dbReference type="GeneID" id="36407002"/>
<reference evidence="2" key="1">
    <citation type="submission" date="2014-09" db="EMBL/GenBank/DDBJ databases">
        <authorList>
            <person name="Sharma Rahul"/>
            <person name="Thines Marco"/>
        </authorList>
    </citation>
    <scope>NUCLEOTIDE SEQUENCE [LARGE SCALE GENOMIC DNA]</scope>
</reference>
<organism evidence="1 2">
    <name type="scientific">Plasmopara halstedii</name>
    <name type="common">Downy mildew of sunflower</name>
    <dbReference type="NCBI Taxonomy" id="4781"/>
    <lineage>
        <taxon>Eukaryota</taxon>
        <taxon>Sar</taxon>
        <taxon>Stramenopiles</taxon>
        <taxon>Oomycota</taxon>
        <taxon>Peronosporomycetes</taxon>
        <taxon>Peronosporales</taxon>
        <taxon>Peronosporaceae</taxon>
        <taxon>Plasmopara</taxon>
    </lineage>
</organism>
<dbReference type="AlphaFoldDB" id="A0A0P1AJT1"/>
<accession>A0A0P1AJT1</accession>
<dbReference type="EMBL" id="CCYD01000553">
    <property type="protein sequence ID" value="CEG41613.1"/>
    <property type="molecule type" value="Genomic_DNA"/>
</dbReference>
<protein>
    <submittedName>
        <fullName evidence="1">Uncharacterized protein</fullName>
    </submittedName>
</protein>
<name>A0A0P1AJT1_PLAHL</name>